<reference evidence="1" key="1">
    <citation type="submission" date="2021-04" db="EMBL/GenBank/DDBJ databases">
        <authorList>
            <person name="Yoon J."/>
        </authorList>
    </citation>
    <scope>NUCLEOTIDE SEQUENCE</scope>
    <source>
        <strain evidence="1">KMU-90</strain>
    </source>
</reference>
<dbReference type="InterPro" id="IPR049245">
    <property type="entry name" value="DUF6880"/>
</dbReference>
<sequence>MAAYSVAPQAEQRLLAAGRPEDALRIVQNCLARQDVRDRWFDMPDLDEVHFDCLEALG</sequence>
<evidence type="ECO:0000313" key="2">
    <source>
        <dbReference type="Proteomes" id="UP000681356"/>
    </source>
</evidence>
<organism evidence="1 2">
    <name type="scientific">Thetidibacter halocola</name>
    <dbReference type="NCBI Taxonomy" id="2827239"/>
    <lineage>
        <taxon>Bacteria</taxon>
        <taxon>Pseudomonadati</taxon>
        <taxon>Pseudomonadota</taxon>
        <taxon>Alphaproteobacteria</taxon>
        <taxon>Rhodobacterales</taxon>
        <taxon>Roseobacteraceae</taxon>
        <taxon>Thetidibacter</taxon>
    </lineage>
</organism>
<keyword evidence="2" id="KW-1185">Reference proteome</keyword>
<dbReference type="Proteomes" id="UP000681356">
    <property type="component" value="Unassembled WGS sequence"/>
</dbReference>
<comment type="caution">
    <text evidence="1">The sequence shown here is derived from an EMBL/GenBank/DDBJ whole genome shotgun (WGS) entry which is preliminary data.</text>
</comment>
<dbReference type="Pfam" id="PF21810">
    <property type="entry name" value="DUF6880"/>
    <property type="match status" value="1"/>
</dbReference>
<dbReference type="AlphaFoldDB" id="A0A8J8B722"/>
<proteinExistence type="predicted"/>
<accession>A0A8J8B722</accession>
<gene>
    <name evidence="1" type="ORF">KB874_03150</name>
</gene>
<protein>
    <submittedName>
        <fullName evidence="1">Uncharacterized protein</fullName>
    </submittedName>
</protein>
<name>A0A8J8B722_9RHOB</name>
<dbReference type="EMBL" id="JAGTUU010000001">
    <property type="protein sequence ID" value="MBS0123120.1"/>
    <property type="molecule type" value="Genomic_DNA"/>
</dbReference>
<evidence type="ECO:0000313" key="1">
    <source>
        <dbReference type="EMBL" id="MBS0123120.1"/>
    </source>
</evidence>